<protein>
    <submittedName>
        <fullName evidence="1">Uncharacterized protein</fullName>
    </submittedName>
</protein>
<accession>A0ABT1IXN7</accession>
<dbReference type="InterPro" id="IPR045732">
    <property type="entry name" value="DUF6086"/>
</dbReference>
<gene>
    <name evidence="1" type="ORF">FHR36_003050</name>
</gene>
<dbReference type="EMBL" id="JAMZDX010000003">
    <property type="protein sequence ID" value="MCP2309917.1"/>
    <property type="molecule type" value="Genomic_DNA"/>
</dbReference>
<evidence type="ECO:0000313" key="1">
    <source>
        <dbReference type="EMBL" id="MCP2309917.1"/>
    </source>
</evidence>
<evidence type="ECO:0000313" key="2">
    <source>
        <dbReference type="Proteomes" id="UP001206483"/>
    </source>
</evidence>
<keyword evidence="2" id="KW-1185">Reference proteome</keyword>
<dbReference type="Proteomes" id="UP001206483">
    <property type="component" value="Unassembled WGS sequence"/>
</dbReference>
<dbReference type="Pfam" id="PF19564">
    <property type="entry name" value="DUF6086"/>
    <property type="match status" value="1"/>
</dbReference>
<proteinExistence type="predicted"/>
<dbReference type="RefSeq" id="WP_253797561.1">
    <property type="nucleotide sequence ID" value="NZ_BAAAUB010000132.1"/>
</dbReference>
<sequence>MSCYFQTGDLDLWNPSNSVARLFLAQAGVLAEFVGLPSGLAGIVDDECEVDPEVFEPFVRELIDRHDGSVHPVLRGMLEGFIIPAAVMVERGGGRIPVSWSDRTERASGSMTRG</sequence>
<reference evidence="1 2" key="1">
    <citation type="submission" date="2022-06" db="EMBL/GenBank/DDBJ databases">
        <title>Sequencing the genomes of 1000 actinobacteria strains.</title>
        <authorList>
            <person name="Klenk H.-P."/>
        </authorList>
    </citation>
    <scope>NUCLEOTIDE SEQUENCE [LARGE SCALE GENOMIC DNA]</scope>
    <source>
        <strain evidence="1 2">DSM 41656</strain>
    </source>
</reference>
<comment type="caution">
    <text evidence="1">The sequence shown here is derived from an EMBL/GenBank/DDBJ whole genome shotgun (WGS) entry which is preliminary data.</text>
</comment>
<name>A0ABT1IXN7_9ACTN</name>
<organism evidence="1 2">
    <name type="scientific">Kitasatospora paracochleata</name>
    <dbReference type="NCBI Taxonomy" id="58354"/>
    <lineage>
        <taxon>Bacteria</taxon>
        <taxon>Bacillati</taxon>
        <taxon>Actinomycetota</taxon>
        <taxon>Actinomycetes</taxon>
        <taxon>Kitasatosporales</taxon>
        <taxon>Streptomycetaceae</taxon>
        <taxon>Kitasatospora</taxon>
    </lineage>
</organism>